<evidence type="ECO:0000256" key="1">
    <source>
        <dbReference type="SAM" id="Phobius"/>
    </source>
</evidence>
<dbReference type="EMBL" id="QGKX02000095">
    <property type="protein sequence ID" value="KAF3570665.1"/>
    <property type="molecule type" value="Genomic_DNA"/>
</dbReference>
<protein>
    <submittedName>
        <fullName evidence="2">Uncharacterized protein</fullName>
    </submittedName>
</protein>
<gene>
    <name evidence="2" type="ORF">F2Q68_00041792</name>
    <name evidence="3" type="ORF">F2Q69_00062184</name>
</gene>
<dbReference type="Proteomes" id="UP000712281">
    <property type="component" value="Unassembled WGS sequence"/>
</dbReference>
<keyword evidence="1" id="KW-0812">Transmembrane</keyword>
<evidence type="ECO:0000313" key="3">
    <source>
        <dbReference type="EMBL" id="KAF3570665.1"/>
    </source>
</evidence>
<comment type="caution">
    <text evidence="2">The sequence shown here is derived from an EMBL/GenBank/DDBJ whole genome shotgun (WGS) entry which is preliminary data.</text>
</comment>
<evidence type="ECO:0000313" key="4">
    <source>
        <dbReference type="Proteomes" id="UP000712281"/>
    </source>
</evidence>
<dbReference type="AlphaFoldDB" id="A0A8S9MFD1"/>
<name>A0A8S9MFD1_BRACR</name>
<dbReference type="EMBL" id="QGKW02000007">
    <property type="protein sequence ID" value="KAF2618904.1"/>
    <property type="molecule type" value="Genomic_DNA"/>
</dbReference>
<dbReference type="Proteomes" id="UP000712600">
    <property type="component" value="Unassembled WGS sequence"/>
</dbReference>
<feature type="non-terminal residue" evidence="2">
    <location>
        <position position="68"/>
    </location>
</feature>
<proteinExistence type="predicted"/>
<keyword evidence="1" id="KW-0472">Membrane</keyword>
<accession>A0A8S9MFD1</accession>
<evidence type="ECO:0000313" key="2">
    <source>
        <dbReference type="EMBL" id="KAF2618904.1"/>
    </source>
</evidence>
<feature type="transmembrane region" description="Helical" evidence="1">
    <location>
        <begin position="32"/>
        <end position="50"/>
    </location>
</feature>
<keyword evidence="1" id="KW-1133">Transmembrane helix</keyword>
<organism evidence="2 4">
    <name type="scientific">Brassica cretica</name>
    <name type="common">Mustard</name>
    <dbReference type="NCBI Taxonomy" id="69181"/>
    <lineage>
        <taxon>Eukaryota</taxon>
        <taxon>Viridiplantae</taxon>
        <taxon>Streptophyta</taxon>
        <taxon>Embryophyta</taxon>
        <taxon>Tracheophyta</taxon>
        <taxon>Spermatophyta</taxon>
        <taxon>Magnoliopsida</taxon>
        <taxon>eudicotyledons</taxon>
        <taxon>Gunneridae</taxon>
        <taxon>Pentapetalae</taxon>
        <taxon>rosids</taxon>
        <taxon>malvids</taxon>
        <taxon>Brassicales</taxon>
        <taxon>Brassicaceae</taxon>
        <taxon>Brassiceae</taxon>
        <taxon>Brassica</taxon>
    </lineage>
</organism>
<sequence length="68" mass="8316">MSLPLLDQDQSEVLCDPAMFELNWKSKREWRWLRVIWMVLWVVLTIFLTWRIKCLVLTCHHLILLYGD</sequence>
<reference evidence="3" key="1">
    <citation type="submission" date="2019-12" db="EMBL/GenBank/DDBJ databases">
        <title>Genome sequencing and annotation of Brassica cretica.</title>
        <authorList>
            <person name="Studholme D.J."/>
            <person name="Sarris P."/>
        </authorList>
    </citation>
    <scope>NUCLEOTIDE SEQUENCE</scope>
    <source>
        <strain evidence="3">PFS-109/04</strain>
        <tissue evidence="3">Leaf</tissue>
    </source>
</reference>
<reference evidence="2" key="2">
    <citation type="submission" date="2019-12" db="EMBL/GenBank/DDBJ databases">
        <title>Genome sequencing and annotation of Brassica cretica.</title>
        <authorList>
            <person name="Studholme D.J."/>
            <person name="Sarris P.F."/>
        </authorList>
    </citation>
    <scope>NUCLEOTIDE SEQUENCE</scope>
    <source>
        <strain evidence="2">PFS-001/15</strain>
        <tissue evidence="2">Leaf</tissue>
    </source>
</reference>